<protein>
    <submittedName>
        <fullName evidence="2">Uncharacterized protein</fullName>
    </submittedName>
</protein>
<proteinExistence type="predicted"/>
<sequence length="184" mass="18961">MRAELLAPKIPNRPRGPAQERLVSAPSPAQPVTGVQAPGLRPSRCVRAAESSPPAAHAQVQRVRCASPGSGQRPGSDELRVPSPALECLPPSPWDAHCPPGPTADTHHPCWAGGVSAYTKGTVIPVLVAGVAPEGGHSGQNQEVPEAAWLPAGSSVLASLVPSSRRPRSEPGSRGRLDARPPSP</sequence>
<keyword evidence="3" id="KW-1185">Reference proteome</keyword>
<dbReference type="EMBL" id="JASSZA010000011">
    <property type="protein sequence ID" value="KAK2097399.1"/>
    <property type="molecule type" value="Genomic_DNA"/>
</dbReference>
<feature type="region of interest" description="Disordered" evidence="1">
    <location>
        <begin position="159"/>
        <end position="184"/>
    </location>
</feature>
<reference evidence="2 3" key="1">
    <citation type="submission" date="2023-05" db="EMBL/GenBank/DDBJ databases">
        <title>B98-5 Cell Line De Novo Hybrid Assembly: An Optical Mapping Approach.</title>
        <authorList>
            <person name="Kananen K."/>
            <person name="Auerbach J.A."/>
            <person name="Kautto E."/>
            <person name="Blachly J.S."/>
        </authorList>
    </citation>
    <scope>NUCLEOTIDE SEQUENCE [LARGE SCALE GENOMIC DNA]</scope>
    <source>
        <strain evidence="2">B95-8</strain>
        <tissue evidence="2">Cell line</tissue>
    </source>
</reference>
<organism evidence="2 3">
    <name type="scientific">Saguinus oedipus</name>
    <name type="common">Cotton-top tamarin</name>
    <name type="synonym">Oedipomidas oedipus</name>
    <dbReference type="NCBI Taxonomy" id="9490"/>
    <lineage>
        <taxon>Eukaryota</taxon>
        <taxon>Metazoa</taxon>
        <taxon>Chordata</taxon>
        <taxon>Craniata</taxon>
        <taxon>Vertebrata</taxon>
        <taxon>Euteleostomi</taxon>
        <taxon>Mammalia</taxon>
        <taxon>Eutheria</taxon>
        <taxon>Euarchontoglires</taxon>
        <taxon>Primates</taxon>
        <taxon>Haplorrhini</taxon>
        <taxon>Platyrrhini</taxon>
        <taxon>Cebidae</taxon>
        <taxon>Callitrichinae</taxon>
        <taxon>Saguinus</taxon>
    </lineage>
</organism>
<feature type="compositionally biased region" description="Basic and acidic residues" evidence="1">
    <location>
        <begin position="167"/>
        <end position="184"/>
    </location>
</feature>
<evidence type="ECO:0000256" key="1">
    <source>
        <dbReference type="SAM" id="MobiDB-lite"/>
    </source>
</evidence>
<evidence type="ECO:0000313" key="2">
    <source>
        <dbReference type="EMBL" id="KAK2097399.1"/>
    </source>
</evidence>
<feature type="region of interest" description="Disordered" evidence="1">
    <location>
        <begin position="1"/>
        <end position="86"/>
    </location>
</feature>
<dbReference type="Proteomes" id="UP001266305">
    <property type="component" value="Unassembled WGS sequence"/>
</dbReference>
<evidence type="ECO:0000313" key="3">
    <source>
        <dbReference type="Proteomes" id="UP001266305"/>
    </source>
</evidence>
<accession>A0ABQ9UJZ9</accession>
<comment type="caution">
    <text evidence="2">The sequence shown here is derived from an EMBL/GenBank/DDBJ whole genome shotgun (WGS) entry which is preliminary data.</text>
</comment>
<name>A0ABQ9UJZ9_SAGOE</name>
<gene>
    <name evidence="2" type="ORF">P7K49_022850</name>
</gene>